<evidence type="ECO:0000259" key="2">
    <source>
        <dbReference type="Pfam" id="PF09828"/>
    </source>
</evidence>
<dbReference type="STRING" id="765912.Thimo_1763"/>
<dbReference type="eggNOG" id="COG4275">
    <property type="taxonomic scope" value="Bacteria"/>
</dbReference>
<protein>
    <submittedName>
        <fullName evidence="3">Chromate resistance exported protein</fullName>
    </submittedName>
</protein>
<dbReference type="InterPro" id="IPR018634">
    <property type="entry name" value="ChrB_C"/>
</dbReference>
<keyword evidence="4" id="KW-1185">Reference proteome</keyword>
<proteinExistence type="predicted"/>
<keyword evidence="1" id="KW-0732">Signal</keyword>
<dbReference type="HOGENOM" id="CLU_1626314_0_0_6"/>
<organism evidence="3 4">
    <name type="scientific">Thioflavicoccus mobilis 8321</name>
    <dbReference type="NCBI Taxonomy" id="765912"/>
    <lineage>
        <taxon>Bacteria</taxon>
        <taxon>Pseudomonadati</taxon>
        <taxon>Pseudomonadota</taxon>
        <taxon>Gammaproteobacteria</taxon>
        <taxon>Chromatiales</taxon>
        <taxon>Chromatiaceae</taxon>
        <taxon>Thioflavicoccus</taxon>
    </lineage>
</organism>
<sequence>MVQRHAAKLILPLLCFLLWVHPVSAQDRGNEHIYVTWGIFEPDKCAAIWLVKRHIDPDARFVFFERNEAPPPGIGFDIPEAQFRRYHNRCTYETLLDHHGLIDRRLVYIGRIMHDIEVNVWERKAMEETPRVEREVMQLFSEDDTQGNVDACLEYFDELYSRL</sequence>
<evidence type="ECO:0000313" key="4">
    <source>
        <dbReference type="Proteomes" id="UP000010816"/>
    </source>
</evidence>
<dbReference type="KEGG" id="tmb:Thimo_1763"/>
<evidence type="ECO:0000256" key="1">
    <source>
        <dbReference type="SAM" id="SignalP"/>
    </source>
</evidence>
<name>L0GXI4_9GAMM</name>
<dbReference type="Proteomes" id="UP000010816">
    <property type="component" value="Chromosome"/>
</dbReference>
<dbReference type="OrthoDB" id="6605953at2"/>
<dbReference type="EMBL" id="CP003051">
    <property type="protein sequence ID" value="AGA90537.1"/>
    <property type="molecule type" value="Genomic_DNA"/>
</dbReference>
<dbReference type="RefSeq" id="WP_015280678.1">
    <property type="nucleotide sequence ID" value="NC_019940.1"/>
</dbReference>
<accession>L0GXI4</accession>
<feature type="chain" id="PRO_5003943123" evidence="1">
    <location>
        <begin position="26"/>
        <end position="163"/>
    </location>
</feature>
<dbReference type="AlphaFoldDB" id="L0GXI4"/>
<feature type="domain" description="ChrB C-terminal" evidence="2">
    <location>
        <begin position="35"/>
        <end position="161"/>
    </location>
</feature>
<feature type="signal peptide" evidence="1">
    <location>
        <begin position="1"/>
        <end position="25"/>
    </location>
</feature>
<evidence type="ECO:0000313" key="3">
    <source>
        <dbReference type="EMBL" id="AGA90537.1"/>
    </source>
</evidence>
<reference evidence="3 4" key="1">
    <citation type="submission" date="2011-09" db="EMBL/GenBank/DDBJ databases">
        <title>Complete sequence of chromosome of Thioflavicoccus mobilis 8321.</title>
        <authorList>
            <consortium name="US DOE Joint Genome Institute"/>
            <person name="Lucas S."/>
            <person name="Han J."/>
            <person name="Lapidus A."/>
            <person name="Cheng J.-F."/>
            <person name="Goodwin L."/>
            <person name="Pitluck S."/>
            <person name="Peters L."/>
            <person name="Ovchinnikova G."/>
            <person name="Lu M."/>
            <person name="Detter J.C."/>
            <person name="Han C."/>
            <person name="Tapia R."/>
            <person name="Land M."/>
            <person name="Hauser L."/>
            <person name="Kyrpides N."/>
            <person name="Ivanova N."/>
            <person name="Pagani I."/>
            <person name="Vogl K."/>
            <person name="Liu Z."/>
            <person name="Imhoff J."/>
            <person name="Thiel V."/>
            <person name="Frigaard N.-U."/>
            <person name="Bryant D."/>
            <person name="Woyke T."/>
        </authorList>
    </citation>
    <scope>NUCLEOTIDE SEQUENCE [LARGE SCALE GENOMIC DNA]</scope>
    <source>
        <strain evidence="3 4">8321</strain>
    </source>
</reference>
<gene>
    <name evidence="3" type="ORF">Thimo_1763</name>
</gene>
<dbReference type="Pfam" id="PF09828">
    <property type="entry name" value="ChrB_C"/>
    <property type="match status" value="1"/>
</dbReference>